<evidence type="ECO:0000313" key="2">
    <source>
        <dbReference type="Proteomes" id="UP001632038"/>
    </source>
</evidence>
<sequence length="304" mass="33798">MADKPSRALVLYGDGLARSISPAQTHLHSFASRASCGFMALPHSPPSDNEDMRIIREFAEILDANEAFESLDTKTLSEDKSQAKCVFPSVAERFMGMKAAMITDNLSLKSFGVMLGFKVLQWNELRDKSPSELLNLLGFQEGTILETGFFDLVFVHIEAGNNADGLEGLELLNHLIGDLLEVAQPETDVGSRLHMSVIMSYGATLGDDDLEFSISCNKSNNDGEFSSLFPRQSYMVKAGKPRENIRQHCPMLLAQYQSAVTRVDMVKSFSFRDFTENGVNLVIPADRFLHEVTFRLWKAPKYGA</sequence>
<dbReference type="PANTHER" id="PTHR35506">
    <property type="entry name" value="OS02G0135600 PROTEIN"/>
    <property type="match status" value="1"/>
</dbReference>
<organism evidence="1 2">
    <name type="scientific">Castilleja foliolosa</name>
    <dbReference type="NCBI Taxonomy" id="1961234"/>
    <lineage>
        <taxon>Eukaryota</taxon>
        <taxon>Viridiplantae</taxon>
        <taxon>Streptophyta</taxon>
        <taxon>Embryophyta</taxon>
        <taxon>Tracheophyta</taxon>
        <taxon>Spermatophyta</taxon>
        <taxon>Magnoliopsida</taxon>
        <taxon>eudicotyledons</taxon>
        <taxon>Gunneridae</taxon>
        <taxon>Pentapetalae</taxon>
        <taxon>asterids</taxon>
        <taxon>lamiids</taxon>
        <taxon>Lamiales</taxon>
        <taxon>Orobanchaceae</taxon>
        <taxon>Pedicularideae</taxon>
        <taxon>Castillejinae</taxon>
        <taxon>Castilleja</taxon>
    </lineage>
</organism>
<dbReference type="EMBL" id="JAVIJP010000029">
    <property type="protein sequence ID" value="KAL3633524.1"/>
    <property type="molecule type" value="Genomic_DNA"/>
</dbReference>
<dbReference type="PANTHER" id="PTHR35506:SF1">
    <property type="entry name" value="OS02G0135600 PROTEIN"/>
    <property type="match status" value="1"/>
</dbReference>
<evidence type="ECO:0000313" key="1">
    <source>
        <dbReference type="EMBL" id="KAL3633524.1"/>
    </source>
</evidence>
<gene>
    <name evidence="1" type="ORF">CASFOL_022286</name>
</gene>
<comment type="caution">
    <text evidence="1">The sequence shown here is derived from an EMBL/GenBank/DDBJ whole genome shotgun (WGS) entry which is preliminary data.</text>
</comment>
<dbReference type="Proteomes" id="UP001632038">
    <property type="component" value="Unassembled WGS sequence"/>
</dbReference>
<accession>A0ABD3CVE3</accession>
<dbReference type="AlphaFoldDB" id="A0ABD3CVE3"/>
<name>A0ABD3CVE3_9LAMI</name>
<evidence type="ECO:0008006" key="3">
    <source>
        <dbReference type="Google" id="ProtNLM"/>
    </source>
</evidence>
<protein>
    <recommendedName>
        <fullName evidence="3">AT5G11810-like protein</fullName>
    </recommendedName>
</protein>
<reference evidence="2" key="1">
    <citation type="journal article" date="2024" name="IScience">
        <title>Strigolactones Initiate the Formation of Haustorium-like Structures in Castilleja.</title>
        <authorList>
            <person name="Buerger M."/>
            <person name="Peterson D."/>
            <person name="Chory J."/>
        </authorList>
    </citation>
    <scope>NUCLEOTIDE SEQUENCE [LARGE SCALE GENOMIC DNA]</scope>
</reference>
<keyword evidence="2" id="KW-1185">Reference proteome</keyword>
<proteinExistence type="predicted"/>